<keyword evidence="4" id="KW-0633">Potassium transport</keyword>
<evidence type="ECO:0000256" key="7">
    <source>
        <dbReference type="ARBA" id="ARBA00022958"/>
    </source>
</evidence>
<proteinExistence type="inferred from homology"/>
<feature type="transmembrane region" description="Helical" evidence="13">
    <location>
        <begin position="153"/>
        <end position="181"/>
    </location>
</feature>
<gene>
    <name evidence="14" type="ORF">DVW87_13160</name>
</gene>
<sequence length="197" mass="21996">MLERLTFFSDAVFAIAMTLLVIEIRVPHLHELSDRHLGQALLNLLPNYAGFLSSFFVIGRFWVGHHTLFGMLRAADSRLVWSNLFLLATVAFMPFPTAIFSEYLQLRVGVGLYTFWLTLIGVVNLVLTRAALDNPRLVRPDLDPAQRRARRRGAWIAIWIGAISFAAGMVSPLLSLAGLAIGSPVVSRIVRGREGRR</sequence>
<comment type="subcellular location">
    <subcellularLocation>
        <location evidence="1">Membrane</location>
        <topology evidence="1">Multi-pass membrane protein</topology>
    </subcellularLocation>
</comment>
<dbReference type="GO" id="GO:0015252">
    <property type="term" value="F:proton channel activity"/>
    <property type="evidence" value="ECO:0007669"/>
    <property type="project" value="InterPro"/>
</dbReference>
<dbReference type="OrthoDB" id="7626281at2"/>
<dbReference type="GO" id="GO:0005267">
    <property type="term" value="F:potassium channel activity"/>
    <property type="evidence" value="ECO:0007669"/>
    <property type="project" value="UniProtKB-KW"/>
</dbReference>
<evidence type="ECO:0000256" key="2">
    <source>
        <dbReference type="ARBA" id="ARBA00006920"/>
    </source>
</evidence>
<keyword evidence="10 13" id="KW-0472">Membrane</keyword>
<evidence type="ECO:0000256" key="5">
    <source>
        <dbReference type="ARBA" id="ARBA00022692"/>
    </source>
</evidence>
<name>A0A369VVA8_9SPHN</name>
<keyword evidence="5 13" id="KW-0812">Transmembrane</keyword>
<evidence type="ECO:0000256" key="4">
    <source>
        <dbReference type="ARBA" id="ARBA00022538"/>
    </source>
</evidence>
<feature type="transmembrane region" description="Helical" evidence="13">
    <location>
        <begin position="7"/>
        <end position="24"/>
    </location>
</feature>
<reference evidence="14 15" key="1">
    <citation type="submission" date="2018-07" db="EMBL/GenBank/DDBJ databases">
        <title>a novel species of Sphingomonas isolated from the rhizosphere soil of Araceae plant.</title>
        <authorList>
            <person name="Zhiyong W."/>
            <person name="Qinglan Z."/>
            <person name="Zhiwei F."/>
            <person name="Ding X."/>
            <person name="Gejiao W."/>
            <person name="Shixue Z."/>
        </authorList>
    </citation>
    <scope>NUCLEOTIDE SEQUENCE [LARGE SCALE GENOMIC DNA]</scope>
    <source>
        <strain evidence="14 15">WZY 27</strain>
    </source>
</reference>
<evidence type="ECO:0000256" key="8">
    <source>
        <dbReference type="ARBA" id="ARBA00022989"/>
    </source>
</evidence>
<comment type="similarity">
    <text evidence="2">Belongs to the TMEM175 family.</text>
</comment>
<protein>
    <submittedName>
        <fullName evidence="14">DUF1211 domain-containing protein</fullName>
    </submittedName>
</protein>
<keyword evidence="3" id="KW-0813">Transport</keyword>
<evidence type="ECO:0000256" key="9">
    <source>
        <dbReference type="ARBA" id="ARBA00023065"/>
    </source>
</evidence>
<comment type="caution">
    <text evidence="14">The sequence shown here is derived from an EMBL/GenBank/DDBJ whole genome shotgun (WGS) entry which is preliminary data.</text>
</comment>
<organism evidence="14 15">
    <name type="scientific">Sphingomonas aracearum</name>
    <dbReference type="NCBI Taxonomy" id="2283317"/>
    <lineage>
        <taxon>Bacteria</taxon>
        <taxon>Pseudomonadati</taxon>
        <taxon>Pseudomonadota</taxon>
        <taxon>Alphaproteobacteria</taxon>
        <taxon>Sphingomonadales</taxon>
        <taxon>Sphingomonadaceae</taxon>
        <taxon>Sphingomonas</taxon>
    </lineage>
</organism>
<evidence type="ECO:0000256" key="13">
    <source>
        <dbReference type="SAM" id="Phobius"/>
    </source>
</evidence>
<dbReference type="PANTHER" id="PTHR31462:SF5">
    <property type="entry name" value="ENDOSOMAL_LYSOSOMAL PROTON CHANNEL TMEM175"/>
    <property type="match status" value="1"/>
</dbReference>
<comment type="catalytic activity">
    <reaction evidence="12">
        <text>K(+)(in) = K(+)(out)</text>
        <dbReference type="Rhea" id="RHEA:29463"/>
        <dbReference type="ChEBI" id="CHEBI:29103"/>
    </reaction>
</comment>
<keyword evidence="11" id="KW-0407">Ion channel</keyword>
<evidence type="ECO:0000313" key="14">
    <source>
        <dbReference type="EMBL" id="RDE05002.1"/>
    </source>
</evidence>
<keyword evidence="6" id="KW-0631">Potassium channel</keyword>
<keyword evidence="7" id="KW-0630">Potassium</keyword>
<evidence type="ECO:0000256" key="3">
    <source>
        <dbReference type="ARBA" id="ARBA00022448"/>
    </source>
</evidence>
<feature type="transmembrane region" description="Helical" evidence="13">
    <location>
        <begin position="44"/>
        <end position="63"/>
    </location>
</feature>
<dbReference type="AlphaFoldDB" id="A0A369VVA8"/>
<evidence type="ECO:0000256" key="6">
    <source>
        <dbReference type="ARBA" id="ARBA00022826"/>
    </source>
</evidence>
<keyword evidence="15" id="KW-1185">Reference proteome</keyword>
<dbReference type="EMBL" id="QQNB01000003">
    <property type="protein sequence ID" value="RDE05002.1"/>
    <property type="molecule type" value="Genomic_DNA"/>
</dbReference>
<evidence type="ECO:0000256" key="1">
    <source>
        <dbReference type="ARBA" id="ARBA00004141"/>
    </source>
</evidence>
<dbReference type="GO" id="GO:0016020">
    <property type="term" value="C:membrane"/>
    <property type="evidence" value="ECO:0007669"/>
    <property type="project" value="UniProtKB-SubCell"/>
</dbReference>
<evidence type="ECO:0000256" key="11">
    <source>
        <dbReference type="ARBA" id="ARBA00023303"/>
    </source>
</evidence>
<dbReference type="PANTHER" id="PTHR31462">
    <property type="entry name" value="ENDOSOMAL/LYSOSOMAL POTASSIUM CHANNEL TMEM175"/>
    <property type="match status" value="1"/>
</dbReference>
<feature type="transmembrane region" description="Helical" evidence="13">
    <location>
        <begin position="110"/>
        <end position="132"/>
    </location>
</feature>
<dbReference type="InterPro" id="IPR010617">
    <property type="entry name" value="TMEM175-like"/>
</dbReference>
<dbReference type="Proteomes" id="UP000253918">
    <property type="component" value="Unassembled WGS sequence"/>
</dbReference>
<keyword evidence="8 13" id="KW-1133">Transmembrane helix</keyword>
<evidence type="ECO:0000256" key="10">
    <source>
        <dbReference type="ARBA" id="ARBA00023136"/>
    </source>
</evidence>
<evidence type="ECO:0000256" key="12">
    <source>
        <dbReference type="ARBA" id="ARBA00034430"/>
    </source>
</evidence>
<feature type="transmembrane region" description="Helical" evidence="13">
    <location>
        <begin position="84"/>
        <end position="104"/>
    </location>
</feature>
<keyword evidence="9" id="KW-0406">Ion transport</keyword>
<accession>A0A369VVA8</accession>
<evidence type="ECO:0000313" key="15">
    <source>
        <dbReference type="Proteomes" id="UP000253918"/>
    </source>
</evidence>
<dbReference type="Pfam" id="PF06736">
    <property type="entry name" value="TMEM175"/>
    <property type="match status" value="1"/>
</dbReference>